<sequence>MNQMFPPQNFIIQLHNNETRKYIQARWILEDFLPEDLKLTKVSQPYILSDPEFTFIEKNSFDEVVVDFFNLVKSTSEEDTIAVVDKYYSYNFNKNNKLHKSKEFKKVWWSILKPSQTITMSPIQLQTQHQTIAQNIRNMFKS</sequence>
<keyword evidence="2" id="KW-1185">Reference proteome</keyword>
<evidence type="ECO:0000313" key="1">
    <source>
        <dbReference type="EMBL" id="RIB07142.1"/>
    </source>
</evidence>
<organism evidence="1 2">
    <name type="scientific">Gigaspora rosea</name>
    <dbReference type="NCBI Taxonomy" id="44941"/>
    <lineage>
        <taxon>Eukaryota</taxon>
        <taxon>Fungi</taxon>
        <taxon>Fungi incertae sedis</taxon>
        <taxon>Mucoromycota</taxon>
        <taxon>Glomeromycotina</taxon>
        <taxon>Glomeromycetes</taxon>
        <taxon>Diversisporales</taxon>
        <taxon>Gigasporaceae</taxon>
        <taxon>Gigaspora</taxon>
    </lineage>
</organism>
<dbReference type="EMBL" id="QKWP01001708">
    <property type="protein sequence ID" value="RIB07142.1"/>
    <property type="molecule type" value="Genomic_DNA"/>
</dbReference>
<name>A0A397UA50_9GLOM</name>
<accession>A0A397UA50</accession>
<protein>
    <submittedName>
        <fullName evidence="1">Uncharacterized protein</fullName>
    </submittedName>
</protein>
<dbReference type="AlphaFoldDB" id="A0A397UA50"/>
<comment type="caution">
    <text evidence="1">The sequence shown here is derived from an EMBL/GenBank/DDBJ whole genome shotgun (WGS) entry which is preliminary data.</text>
</comment>
<dbReference type="Proteomes" id="UP000266673">
    <property type="component" value="Unassembled WGS sequence"/>
</dbReference>
<proteinExistence type="predicted"/>
<evidence type="ECO:0000313" key="2">
    <source>
        <dbReference type="Proteomes" id="UP000266673"/>
    </source>
</evidence>
<gene>
    <name evidence="1" type="ORF">C2G38_2215308</name>
</gene>
<reference evidence="1 2" key="1">
    <citation type="submission" date="2018-06" db="EMBL/GenBank/DDBJ databases">
        <title>Comparative genomics reveals the genomic features of Rhizophagus irregularis, R. cerebriforme, R. diaphanum and Gigaspora rosea, and their symbiotic lifestyle signature.</title>
        <authorList>
            <person name="Morin E."/>
            <person name="San Clemente H."/>
            <person name="Chen E.C.H."/>
            <person name="De La Providencia I."/>
            <person name="Hainaut M."/>
            <person name="Kuo A."/>
            <person name="Kohler A."/>
            <person name="Murat C."/>
            <person name="Tang N."/>
            <person name="Roy S."/>
            <person name="Loubradou J."/>
            <person name="Henrissat B."/>
            <person name="Grigoriev I.V."/>
            <person name="Corradi N."/>
            <person name="Roux C."/>
            <person name="Martin F.M."/>
        </authorList>
    </citation>
    <scope>NUCLEOTIDE SEQUENCE [LARGE SCALE GENOMIC DNA]</scope>
    <source>
        <strain evidence="1 2">DAOM 194757</strain>
    </source>
</reference>